<dbReference type="EnsemblMetazoa" id="XM_024226608.1">
    <property type="protein sequence ID" value="XP_024082376.1"/>
    <property type="gene ID" value="LOC106667944"/>
</dbReference>
<sequence length="162" mass="18709">MKRDMLVLSILLCSAALTASFPSTHETQIQNENLLADDLEEEIDPDTLSDYLVYLLTSANDVDVPLVFVQEELPEPSNVIAKRTSVYCESPRYYRRYPWKRQNGRMYEPDGYLCSPTREDVFQLLMALHETRSGNGDRTVSFCNRRRPARAIVTNLRFLGKR</sequence>
<dbReference type="RefSeq" id="XP_014251739.1">
    <property type="nucleotide sequence ID" value="XM_014396253.2"/>
</dbReference>
<reference evidence="2" key="1">
    <citation type="submission" date="2022-01" db="UniProtKB">
        <authorList>
            <consortium name="EnsemblMetazoa"/>
        </authorList>
    </citation>
    <scope>IDENTIFICATION</scope>
</reference>
<name>A0A8I6TFB0_CIMLE</name>
<dbReference type="RefSeq" id="XP_014251740.1">
    <property type="nucleotide sequence ID" value="XM_014396254.2"/>
</dbReference>
<accession>A0A8I6TFB0</accession>
<dbReference type="EnsemblMetazoa" id="XM_014396254.2">
    <property type="protein sequence ID" value="XP_014251740.1"/>
    <property type="gene ID" value="LOC106667944"/>
</dbReference>
<feature type="chain" id="PRO_5036432562" evidence="1">
    <location>
        <begin position="21"/>
        <end position="162"/>
    </location>
</feature>
<dbReference type="KEGG" id="clec:106667944"/>
<organism evidence="2 3">
    <name type="scientific">Cimex lectularius</name>
    <name type="common">Bed bug</name>
    <name type="synonym">Acanthia lectularia</name>
    <dbReference type="NCBI Taxonomy" id="79782"/>
    <lineage>
        <taxon>Eukaryota</taxon>
        <taxon>Metazoa</taxon>
        <taxon>Ecdysozoa</taxon>
        <taxon>Arthropoda</taxon>
        <taxon>Hexapoda</taxon>
        <taxon>Insecta</taxon>
        <taxon>Pterygota</taxon>
        <taxon>Neoptera</taxon>
        <taxon>Paraneoptera</taxon>
        <taxon>Hemiptera</taxon>
        <taxon>Heteroptera</taxon>
        <taxon>Panheteroptera</taxon>
        <taxon>Cimicomorpha</taxon>
        <taxon>Cimicidae</taxon>
        <taxon>Cimex</taxon>
    </lineage>
</organism>
<dbReference type="EnsemblMetazoa" id="XM_014396253.2">
    <property type="protein sequence ID" value="XP_014251739.1"/>
    <property type="gene ID" value="LOC106667944"/>
</dbReference>
<dbReference type="Proteomes" id="UP000494040">
    <property type="component" value="Unassembled WGS sequence"/>
</dbReference>
<evidence type="ECO:0000313" key="2">
    <source>
        <dbReference type="EnsemblMetazoa" id="XP_014251739.1"/>
    </source>
</evidence>
<dbReference type="GeneID" id="106667944"/>
<dbReference type="OrthoDB" id="8192724at2759"/>
<dbReference type="AlphaFoldDB" id="A0A8I6TFB0"/>
<proteinExistence type="predicted"/>
<evidence type="ECO:0000256" key="1">
    <source>
        <dbReference type="SAM" id="SignalP"/>
    </source>
</evidence>
<keyword evidence="3" id="KW-1185">Reference proteome</keyword>
<evidence type="ECO:0000313" key="3">
    <source>
        <dbReference type="Proteomes" id="UP000494040"/>
    </source>
</evidence>
<protein>
    <submittedName>
        <fullName evidence="2">Uncharacterized protein</fullName>
    </submittedName>
</protein>
<dbReference type="RefSeq" id="XP_024082376.1">
    <property type="nucleotide sequence ID" value="XM_024226608.1"/>
</dbReference>
<keyword evidence="1" id="KW-0732">Signal</keyword>
<feature type="signal peptide" evidence="1">
    <location>
        <begin position="1"/>
        <end position="20"/>
    </location>
</feature>